<gene>
    <name evidence="2" type="ORF">AB8B22_00905</name>
</gene>
<name>A0AB39VI84_9FUSO</name>
<evidence type="ECO:0000256" key="1">
    <source>
        <dbReference type="SAM" id="MobiDB-lite"/>
    </source>
</evidence>
<accession>A0AB39VI84</accession>
<dbReference type="AlphaFoldDB" id="A0AB39VI84"/>
<sequence>MIKKIFFLIFIIFCFNIFSNTDYSTSDSNSDVSVSEQSTSDYDSTNISSDYKTSDSSDSIGVVILILIFLIPLFDSKPNVKPNVDYNVFVILDNNTTTNVENISKKLKENGIESLYEKKYIIQLTLYLTKYNMNNLHKIKEIIEKIANQTKSFNVEFYRLRKTDRKLLVLDAKNNENTQQLADEITVNLTKYHAKNINVPNWIKYIPEREKLFKLYGSSDVFTNFEPYIPLLSQVNLSQIQSFISKYNFNPFKSKAIGIGIAQVDDLGQAKNIIYSVKFKK</sequence>
<organism evidence="2">
    <name type="scientific">Leptotrichia rugosa</name>
    <dbReference type="NCBI Taxonomy" id="3239302"/>
    <lineage>
        <taxon>Bacteria</taxon>
        <taxon>Fusobacteriati</taxon>
        <taxon>Fusobacteriota</taxon>
        <taxon>Fusobacteriia</taxon>
        <taxon>Fusobacteriales</taxon>
        <taxon>Leptotrichiaceae</taxon>
        <taxon>Leptotrichia</taxon>
    </lineage>
</organism>
<dbReference type="KEGG" id="lrug:AB8B22_00905"/>
<dbReference type="Gene3D" id="3.90.1140.10">
    <property type="entry name" value="Cyclic phosphodiesterase"/>
    <property type="match status" value="1"/>
</dbReference>
<feature type="region of interest" description="Disordered" evidence="1">
    <location>
        <begin position="34"/>
        <end position="55"/>
    </location>
</feature>
<proteinExistence type="predicted"/>
<protein>
    <submittedName>
        <fullName evidence="2">Uncharacterized protein</fullName>
    </submittedName>
</protein>
<dbReference type="RefSeq" id="WP_369711232.1">
    <property type="nucleotide sequence ID" value="NZ_CP165644.1"/>
</dbReference>
<reference evidence="2" key="1">
    <citation type="submission" date="2024-07" db="EMBL/GenBank/DDBJ databases">
        <authorList>
            <person name="Li X.-J."/>
            <person name="Wang X."/>
        </authorList>
    </citation>
    <scope>NUCLEOTIDE SEQUENCE</scope>
    <source>
        <strain evidence="2">HSP-334</strain>
    </source>
</reference>
<evidence type="ECO:0000313" key="2">
    <source>
        <dbReference type="EMBL" id="XDU66999.1"/>
    </source>
</evidence>
<dbReference type="EMBL" id="CP165644">
    <property type="protein sequence ID" value="XDU66999.1"/>
    <property type="molecule type" value="Genomic_DNA"/>
</dbReference>